<name>A0AAN7LGN5_9MYRT</name>
<evidence type="ECO:0000313" key="1">
    <source>
        <dbReference type="EMBL" id="KAK4780865.1"/>
    </source>
</evidence>
<organism evidence="1 2">
    <name type="scientific">Trapa incisa</name>
    <dbReference type="NCBI Taxonomy" id="236973"/>
    <lineage>
        <taxon>Eukaryota</taxon>
        <taxon>Viridiplantae</taxon>
        <taxon>Streptophyta</taxon>
        <taxon>Embryophyta</taxon>
        <taxon>Tracheophyta</taxon>
        <taxon>Spermatophyta</taxon>
        <taxon>Magnoliopsida</taxon>
        <taxon>eudicotyledons</taxon>
        <taxon>Gunneridae</taxon>
        <taxon>Pentapetalae</taxon>
        <taxon>rosids</taxon>
        <taxon>malvids</taxon>
        <taxon>Myrtales</taxon>
        <taxon>Lythraceae</taxon>
        <taxon>Trapa</taxon>
    </lineage>
</organism>
<proteinExistence type="predicted"/>
<accession>A0AAN7LGN5</accession>
<gene>
    <name evidence="1" type="ORF">SAY87_016971</name>
</gene>
<dbReference type="AlphaFoldDB" id="A0AAN7LGN5"/>
<evidence type="ECO:0000313" key="2">
    <source>
        <dbReference type="Proteomes" id="UP001345219"/>
    </source>
</evidence>
<dbReference type="Proteomes" id="UP001345219">
    <property type="component" value="Chromosome 13"/>
</dbReference>
<protein>
    <submittedName>
        <fullName evidence="1">Uncharacterized protein</fullName>
    </submittedName>
</protein>
<reference evidence="1 2" key="1">
    <citation type="journal article" date="2023" name="Hortic Res">
        <title>Pangenome of water caltrop reveals structural variations and asymmetric subgenome divergence after allopolyploidization.</title>
        <authorList>
            <person name="Zhang X."/>
            <person name="Chen Y."/>
            <person name="Wang L."/>
            <person name="Yuan Y."/>
            <person name="Fang M."/>
            <person name="Shi L."/>
            <person name="Lu R."/>
            <person name="Comes H.P."/>
            <person name="Ma Y."/>
            <person name="Chen Y."/>
            <person name="Huang G."/>
            <person name="Zhou Y."/>
            <person name="Zheng Z."/>
            <person name="Qiu Y."/>
        </authorList>
    </citation>
    <scope>NUCLEOTIDE SEQUENCE [LARGE SCALE GENOMIC DNA]</scope>
    <source>
        <tissue evidence="1">Roots</tissue>
    </source>
</reference>
<dbReference type="EMBL" id="JAXIOK010000001">
    <property type="protein sequence ID" value="KAK4780865.1"/>
    <property type="molecule type" value="Genomic_DNA"/>
</dbReference>
<keyword evidence="2" id="KW-1185">Reference proteome</keyword>
<comment type="caution">
    <text evidence="1">The sequence shown here is derived from an EMBL/GenBank/DDBJ whole genome shotgun (WGS) entry which is preliminary data.</text>
</comment>
<sequence length="73" mass="8124">MKTKAVGRASSRGRSPTVREMKYEDRWYIPEFLSLRSILRSCGKGPVSGGKLREADSDISDNCKWWCAGASAI</sequence>